<dbReference type="Pfam" id="PF12767">
    <property type="entry name" value="SAGA-Tad1"/>
    <property type="match status" value="1"/>
</dbReference>
<dbReference type="PANTHER" id="PTHR21277:SF5">
    <property type="entry name" value="TRANSCRIPTIONAL ADAPTER 1"/>
    <property type="match status" value="1"/>
</dbReference>
<keyword evidence="2" id="KW-0805">Transcription regulation</keyword>
<comment type="subcellular location">
    <subcellularLocation>
        <location evidence="1">Nucleus</location>
    </subcellularLocation>
</comment>
<comment type="caution">
    <text evidence="6">The sequence shown here is derived from an EMBL/GenBank/DDBJ whole genome shotgun (WGS) entry which is preliminary data.</text>
</comment>
<dbReference type="GeneID" id="90072764"/>
<evidence type="ECO:0000256" key="4">
    <source>
        <dbReference type="ARBA" id="ARBA00023242"/>
    </source>
</evidence>
<dbReference type="CDD" id="cd22933">
    <property type="entry name" value="HFD_HFI1"/>
    <property type="match status" value="1"/>
</dbReference>
<evidence type="ECO:0000256" key="3">
    <source>
        <dbReference type="ARBA" id="ARBA00023163"/>
    </source>
</evidence>
<feature type="compositionally biased region" description="Low complexity" evidence="5">
    <location>
        <begin position="463"/>
        <end position="496"/>
    </location>
</feature>
<protein>
    <submittedName>
        <fullName evidence="6">Hfi1 protein</fullName>
    </submittedName>
</protein>
<dbReference type="GO" id="GO:0005634">
    <property type="term" value="C:nucleus"/>
    <property type="evidence" value="ECO:0007669"/>
    <property type="project" value="UniProtKB-SubCell"/>
</dbReference>
<feature type="compositionally biased region" description="Basic and acidic residues" evidence="5">
    <location>
        <begin position="604"/>
        <end position="632"/>
    </location>
</feature>
<organism evidence="6 7">
    <name type="scientific">Saccharomycopsis crataegensis</name>
    <dbReference type="NCBI Taxonomy" id="43959"/>
    <lineage>
        <taxon>Eukaryota</taxon>
        <taxon>Fungi</taxon>
        <taxon>Dikarya</taxon>
        <taxon>Ascomycota</taxon>
        <taxon>Saccharomycotina</taxon>
        <taxon>Saccharomycetes</taxon>
        <taxon>Saccharomycopsidaceae</taxon>
        <taxon>Saccharomycopsis</taxon>
    </lineage>
</organism>
<feature type="compositionally biased region" description="Polar residues" evidence="5">
    <location>
        <begin position="297"/>
        <end position="315"/>
    </location>
</feature>
<keyword evidence="7" id="KW-1185">Reference proteome</keyword>
<evidence type="ECO:0000256" key="2">
    <source>
        <dbReference type="ARBA" id="ARBA00023015"/>
    </source>
</evidence>
<feature type="compositionally biased region" description="Low complexity" evidence="5">
    <location>
        <begin position="316"/>
        <end position="338"/>
    </location>
</feature>
<dbReference type="GO" id="GO:0003713">
    <property type="term" value="F:transcription coactivator activity"/>
    <property type="evidence" value="ECO:0007669"/>
    <property type="project" value="TreeGrafter"/>
</dbReference>
<reference evidence="6 7" key="1">
    <citation type="journal article" date="2023" name="Elife">
        <title>Identification of key yeast species and microbe-microbe interactions impacting larval growth of Drosophila in the wild.</title>
        <authorList>
            <person name="Mure A."/>
            <person name="Sugiura Y."/>
            <person name="Maeda R."/>
            <person name="Honda K."/>
            <person name="Sakurai N."/>
            <person name="Takahashi Y."/>
            <person name="Watada M."/>
            <person name="Katoh T."/>
            <person name="Gotoh A."/>
            <person name="Gotoh Y."/>
            <person name="Taniguchi I."/>
            <person name="Nakamura K."/>
            <person name="Hayashi T."/>
            <person name="Katayama T."/>
            <person name="Uemura T."/>
            <person name="Hattori Y."/>
        </authorList>
    </citation>
    <scope>NUCLEOTIDE SEQUENCE [LARGE SCALE GENOMIC DNA]</scope>
    <source>
        <strain evidence="6 7">SC-9</strain>
    </source>
</reference>
<evidence type="ECO:0000256" key="5">
    <source>
        <dbReference type="SAM" id="MobiDB-lite"/>
    </source>
</evidence>
<dbReference type="GO" id="GO:0006357">
    <property type="term" value="P:regulation of transcription by RNA polymerase II"/>
    <property type="evidence" value="ECO:0007669"/>
    <property type="project" value="TreeGrafter"/>
</dbReference>
<keyword evidence="3" id="KW-0804">Transcription</keyword>
<keyword evidence="4" id="KW-0539">Nucleus</keyword>
<dbReference type="PANTHER" id="PTHR21277">
    <property type="entry name" value="TRANSCRIPTIONAL ADAPTER 1"/>
    <property type="match status" value="1"/>
</dbReference>
<dbReference type="GO" id="GO:0000124">
    <property type="term" value="C:SAGA complex"/>
    <property type="evidence" value="ECO:0007669"/>
    <property type="project" value="TreeGrafter"/>
</dbReference>
<feature type="compositionally biased region" description="Polar residues" evidence="5">
    <location>
        <begin position="18"/>
        <end position="28"/>
    </location>
</feature>
<accession>A0AAV5QJV9</accession>
<feature type="region of interest" description="Disordered" evidence="5">
    <location>
        <begin position="604"/>
        <end position="651"/>
    </location>
</feature>
<dbReference type="AlphaFoldDB" id="A0AAV5QJV9"/>
<gene>
    <name evidence="6" type="ORF">DASC09_021100</name>
</gene>
<feature type="region of interest" description="Disordered" evidence="5">
    <location>
        <begin position="1"/>
        <end position="31"/>
    </location>
</feature>
<dbReference type="Proteomes" id="UP001360560">
    <property type="component" value="Unassembled WGS sequence"/>
</dbReference>
<dbReference type="EMBL" id="BTFZ01000003">
    <property type="protein sequence ID" value="GMM34785.1"/>
    <property type="molecule type" value="Genomic_DNA"/>
</dbReference>
<dbReference type="RefSeq" id="XP_064851785.1">
    <property type="nucleotide sequence ID" value="XM_064995713.1"/>
</dbReference>
<evidence type="ECO:0000313" key="7">
    <source>
        <dbReference type="Proteomes" id="UP001360560"/>
    </source>
</evidence>
<feature type="compositionally biased region" description="Polar residues" evidence="5">
    <location>
        <begin position="1"/>
        <end position="10"/>
    </location>
</feature>
<feature type="compositionally biased region" description="Polar residues" evidence="5">
    <location>
        <begin position="255"/>
        <end position="269"/>
    </location>
</feature>
<feature type="region of interest" description="Disordered" evidence="5">
    <location>
        <begin position="237"/>
        <end position="343"/>
    </location>
</feature>
<evidence type="ECO:0000313" key="6">
    <source>
        <dbReference type="EMBL" id="GMM34785.1"/>
    </source>
</evidence>
<name>A0AAV5QJV9_9ASCO</name>
<dbReference type="InterPro" id="IPR024738">
    <property type="entry name" value="Hfi1/Tada1"/>
</dbReference>
<feature type="region of interest" description="Disordered" evidence="5">
    <location>
        <begin position="426"/>
        <end position="503"/>
    </location>
</feature>
<evidence type="ECO:0000256" key="1">
    <source>
        <dbReference type="ARBA" id="ARBA00004123"/>
    </source>
</evidence>
<sequence length="666" mass="73302">MLAAQNNTAPTLPKKQIPLSNSNANAGTNPKPIIGTNASSPLANATFANGTTKSAVAGGTVIRRIELEDLVKEFREFLGEKRWSGYYSMLCKFLLGKMSKDEYHSYIKNHFLAVRSEEKEKEFKEGKPLGTFKSRFVRYHNKFLLASLANSFRDAPNANNITADGFGYLNTLSGKSQKKQKVSSDVTEHEKLKKNIMSLTIKERRRIKNIPKNDDPKIALQRKKQTLGQVSSERFELLPRIPAGSNTNNTKNKNAQAINGSTGTNNQNKDLPDVSNKKLKGKNVNQLQVKVDGNKDGASNGNDKNLNLIQRGSGNAQSTPPSAVSSTTSSSNQQPATANTPAMNVGLWTQEVMTGLSTMLSSESYELPDVNFLKNRMVGIMRENGLVGSVNDQTLNIMIVGLENYLKNIIEAAVDTVRYRKFRYDEDNAGPTIDDDDRMMDGNEPTNAVASRSDKEMNLDVASSPGSSTSSSRNASNSSLTSNMTSTTNTSAPMSPGKIDYEQHRKRKITLTTEDIYDTFKLTPHIIEPYGILDRISSVLLRDDDIIKYDEVNRSGIVDLLRINKEKSTDEGYLKHKKLSSELVDVIDHFSGTGADIFNNQQEGEKEIAADESKEPAAPSEKKDSEGEKDENVSTNKSDGAAAAVKADNNEGSKEELLWLIHDLLA</sequence>
<proteinExistence type="predicted"/>